<reference evidence="3" key="1">
    <citation type="journal article" date="2014" name="Front. Microbiol.">
        <title>High frequency of phylogenetically diverse reductive dehalogenase-homologous genes in deep subseafloor sedimentary metagenomes.</title>
        <authorList>
            <person name="Kawai M."/>
            <person name="Futagami T."/>
            <person name="Toyoda A."/>
            <person name="Takaki Y."/>
            <person name="Nishi S."/>
            <person name="Hori S."/>
            <person name="Arai W."/>
            <person name="Tsubouchi T."/>
            <person name="Morono Y."/>
            <person name="Uchiyama I."/>
            <person name="Ito T."/>
            <person name="Fujiyama A."/>
            <person name="Inagaki F."/>
            <person name="Takami H."/>
        </authorList>
    </citation>
    <scope>NUCLEOTIDE SEQUENCE</scope>
    <source>
        <strain evidence="3">Expedition CK06-06</strain>
    </source>
</reference>
<organism evidence="3">
    <name type="scientific">marine sediment metagenome</name>
    <dbReference type="NCBI Taxonomy" id="412755"/>
    <lineage>
        <taxon>unclassified sequences</taxon>
        <taxon>metagenomes</taxon>
        <taxon>ecological metagenomes</taxon>
    </lineage>
</organism>
<keyword evidence="2" id="KW-0472">Membrane</keyword>
<evidence type="ECO:0000256" key="2">
    <source>
        <dbReference type="SAM" id="Phobius"/>
    </source>
</evidence>
<evidence type="ECO:0000313" key="3">
    <source>
        <dbReference type="EMBL" id="GAG18561.1"/>
    </source>
</evidence>
<dbReference type="EMBL" id="BARS01034113">
    <property type="protein sequence ID" value="GAG18561.1"/>
    <property type="molecule type" value="Genomic_DNA"/>
</dbReference>
<feature type="non-terminal residue" evidence="3">
    <location>
        <position position="226"/>
    </location>
</feature>
<proteinExistence type="predicted"/>
<dbReference type="AlphaFoldDB" id="X0X0N1"/>
<accession>X0X0N1</accession>
<keyword evidence="2" id="KW-1133">Transmembrane helix</keyword>
<keyword evidence="2" id="KW-0812">Transmembrane</keyword>
<evidence type="ECO:0000256" key="1">
    <source>
        <dbReference type="SAM" id="MobiDB-lite"/>
    </source>
</evidence>
<feature type="region of interest" description="Disordered" evidence="1">
    <location>
        <begin position="194"/>
        <end position="226"/>
    </location>
</feature>
<protein>
    <submittedName>
        <fullName evidence="3">Uncharacterized protein</fullName>
    </submittedName>
</protein>
<comment type="caution">
    <text evidence="3">The sequence shown here is derived from an EMBL/GenBank/DDBJ whole genome shotgun (WGS) entry which is preliminary data.</text>
</comment>
<name>X0X0N1_9ZZZZ</name>
<sequence>MIVTVVDIGCMGACVGIVVAVCFALWQMSRRTAHLRMRATSAMADLRSQADNMFSRGGGGASDDLDRVMNDLDATLNQQSHLERYGHEDEPEPIEPFDAGALSDELLERYRRAAEAVPPEQRADALRTGFVGIDPARIAADEVADQDPEIREALASSVIMGGRDNVVSGGTYSFIGGGARNTISDDYRRWFGPEAFPEPTYREHEPRQQRRIRMPENWGTDRPEAT</sequence>
<feature type="transmembrane region" description="Helical" evidence="2">
    <location>
        <begin position="6"/>
        <end position="28"/>
    </location>
</feature>
<gene>
    <name evidence="3" type="ORF">S01H1_52749</name>
</gene>